<dbReference type="Proteomes" id="UP000045039">
    <property type="component" value="Unassembled WGS sequence"/>
</dbReference>
<gene>
    <name evidence="1" type="ORF">PAERUG_P19_London_7_VIM_2_05_10_05602</name>
</gene>
<accession>A0A9P1R8J7</accession>
<proteinExistence type="predicted"/>
<dbReference type="EMBL" id="CVVU01000245">
    <property type="protein sequence ID" value="CRP80426.1"/>
    <property type="molecule type" value="Genomic_DNA"/>
</dbReference>
<name>A0A9P1R8J7_PSEAI</name>
<comment type="caution">
    <text evidence="1">The sequence shown here is derived from an EMBL/GenBank/DDBJ whole genome shotgun (WGS) entry which is preliminary data.</text>
</comment>
<dbReference type="RefSeq" id="WP_003149011.1">
    <property type="nucleotide sequence ID" value="NZ_CAADND010000127.1"/>
</dbReference>
<organism evidence="1 2">
    <name type="scientific">Pseudomonas aeruginosa</name>
    <dbReference type="NCBI Taxonomy" id="287"/>
    <lineage>
        <taxon>Bacteria</taxon>
        <taxon>Pseudomonadati</taxon>
        <taxon>Pseudomonadota</taxon>
        <taxon>Gammaproteobacteria</taxon>
        <taxon>Pseudomonadales</taxon>
        <taxon>Pseudomonadaceae</taxon>
        <taxon>Pseudomonas</taxon>
    </lineage>
</organism>
<sequence>MQHRGHEPSLPDGQDLHALEKRALERRVTGLKLAGPLISAVLHRPGLGSQIEPDAPMLDALSMLMARVVDLTQMASDYLRQKSDLNTQFLHYRLALEAVWLVAHHWKIGEDTPREELFQLMVRSIESGNRLLGGMVEREPHPGDNQEERLASWLSVSVGIHTGLLSRAALGHERQKLGDEMMEHLASVLKQTTDQIALSESIAVRVLIKEFGNLYLPLWDAETEQIRSMLSGLPREDQVKRAKELTPYQLDDYFARVARCAQLCVETAVAINELLKNDSATETPTPGIGD</sequence>
<dbReference type="AlphaFoldDB" id="A0A9P1R8J7"/>
<evidence type="ECO:0000313" key="1">
    <source>
        <dbReference type="EMBL" id="CRP80426.1"/>
    </source>
</evidence>
<evidence type="ECO:0000313" key="2">
    <source>
        <dbReference type="Proteomes" id="UP000045039"/>
    </source>
</evidence>
<protein>
    <submittedName>
        <fullName evidence="1">Uncharacterized protein</fullName>
    </submittedName>
</protein>
<reference evidence="2" key="1">
    <citation type="submission" date="2015-06" db="EMBL/GenBank/DDBJ databases">
        <authorList>
            <person name="Radhakrishnan Rajesh"/>
            <person name="Underwood Anthony"/>
            <person name="Al-Shahib Ali"/>
        </authorList>
    </citation>
    <scope>NUCLEOTIDE SEQUENCE [LARGE SCALE GENOMIC DNA]</scope>
    <source>
        <strain evidence="2">P19_London_7_VIM_2_05_10</strain>
    </source>
</reference>